<reference evidence="1 2" key="1">
    <citation type="submission" date="2014-09" db="EMBL/GenBank/DDBJ databases">
        <authorList>
            <person name="Ellenberger Sabrina"/>
        </authorList>
    </citation>
    <scope>NUCLEOTIDE SEQUENCE [LARGE SCALE GENOMIC DNA]</scope>
    <source>
        <strain evidence="1 2">CBS 412.66</strain>
    </source>
</reference>
<evidence type="ECO:0000313" key="1">
    <source>
        <dbReference type="EMBL" id="CEP07667.1"/>
    </source>
</evidence>
<gene>
    <name evidence="1" type="primary">PARPA_00974.1 scaffold 1357</name>
</gene>
<keyword evidence="2" id="KW-1185">Reference proteome</keyword>
<dbReference type="STRING" id="35722.A0A0B7MRH5"/>
<proteinExistence type="predicted"/>
<dbReference type="AlphaFoldDB" id="A0A0B7MRH5"/>
<organism evidence="1 2">
    <name type="scientific">Parasitella parasitica</name>
    <dbReference type="NCBI Taxonomy" id="35722"/>
    <lineage>
        <taxon>Eukaryota</taxon>
        <taxon>Fungi</taxon>
        <taxon>Fungi incertae sedis</taxon>
        <taxon>Mucoromycota</taxon>
        <taxon>Mucoromycotina</taxon>
        <taxon>Mucoromycetes</taxon>
        <taxon>Mucorales</taxon>
        <taxon>Mucorineae</taxon>
        <taxon>Mucoraceae</taxon>
        <taxon>Parasitella</taxon>
    </lineage>
</organism>
<name>A0A0B7MRH5_9FUNG</name>
<evidence type="ECO:0000313" key="2">
    <source>
        <dbReference type="Proteomes" id="UP000054107"/>
    </source>
</evidence>
<protein>
    <submittedName>
        <fullName evidence="1">Uncharacterized protein</fullName>
    </submittedName>
</protein>
<dbReference type="OrthoDB" id="2246735at2759"/>
<sequence length="348" mass="39587">MQYTTPFLDVEHDFYHERLNHFTVFPIFSLLPFLMSQTSELSFDLEYLTIRSHDDNSSDTYSFISITENGDIGFSSSNINSEYSDEAQEQNVDKNERKSGFVNYLMEAFDSLSAHFTSVQAVDLATRVAHRRIYHDIVVEKATELIGEEAARQLAIVGSIQGVNTNKINKGIKLMCDGEKVHGKKTIKQLVDSNIISERGSKYDSSNKKIHLNLIAAAIPHAAFQSMNTNSHQVPRKKNNQRISTSLPVQLQYLQAAALPLGTNTRKAHLFWSSQYLKSIHCKFNPTIYKKLMNQAIIYEKTDALTKKLDYIEASLIINKDEEAIQIKQFFKKYYAIAQIAKSKKRGA</sequence>
<dbReference type="EMBL" id="LN719424">
    <property type="protein sequence ID" value="CEP07667.1"/>
    <property type="molecule type" value="Genomic_DNA"/>
</dbReference>
<accession>A0A0B7MRH5</accession>
<dbReference type="Proteomes" id="UP000054107">
    <property type="component" value="Unassembled WGS sequence"/>
</dbReference>